<comment type="caution">
    <text evidence="4">The sequence shown here is derived from an EMBL/GenBank/DDBJ whole genome shotgun (WGS) entry which is preliminary data.</text>
</comment>
<name>A0A512M8P0_9BACT</name>
<keyword evidence="5" id="KW-1185">Reference proteome</keyword>
<evidence type="ECO:0000259" key="2">
    <source>
        <dbReference type="Pfam" id="PF08378"/>
    </source>
</evidence>
<dbReference type="Gene3D" id="3.40.50.300">
    <property type="entry name" value="P-loop containing nucleotide triphosphate hydrolases"/>
    <property type="match status" value="2"/>
</dbReference>
<evidence type="ECO:0000313" key="5">
    <source>
        <dbReference type="Proteomes" id="UP000321577"/>
    </source>
</evidence>
<evidence type="ECO:0000313" key="4">
    <source>
        <dbReference type="EMBL" id="GEP43114.1"/>
    </source>
</evidence>
<dbReference type="InterPro" id="IPR000212">
    <property type="entry name" value="DNA_helicase_UvrD/REP"/>
</dbReference>
<reference evidence="4 5" key="1">
    <citation type="submission" date="2019-07" db="EMBL/GenBank/DDBJ databases">
        <title>Whole genome shotgun sequence of Brevifollis gellanilyticus NBRC 108608.</title>
        <authorList>
            <person name="Hosoyama A."/>
            <person name="Uohara A."/>
            <person name="Ohji S."/>
            <person name="Ichikawa N."/>
        </authorList>
    </citation>
    <scope>NUCLEOTIDE SEQUENCE [LARGE SCALE GENOMIC DNA]</scope>
    <source>
        <strain evidence="4 5">NBRC 108608</strain>
    </source>
</reference>
<dbReference type="PANTHER" id="PTHR11070">
    <property type="entry name" value="UVRD / RECB / PCRA DNA HELICASE FAMILY MEMBER"/>
    <property type="match status" value="1"/>
</dbReference>
<dbReference type="Pfam" id="PF08378">
    <property type="entry name" value="NERD"/>
    <property type="match status" value="1"/>
</dbReference>
<dbReference type="Pfam" id="PF13538">
    <property type="entry name" value="UvrD_C_2"/>
    <property type="match status" value="1"/>
</dbReference>
<protein>
    <submittedName>
        <fullName evidence="4">Uncharacterized protein</fullName>
    </submittedName>
</protein>
<dbReference type="SUPFAM" id="SSF52540">
    <property type="entry name" value="P-loop containing nucleoside triphosphate hydrolases"/>
    <property type="match status" value="1"/>
</dbReference>
<sequence>MARLVPHHDTSTIEHPSERSVAEALCAQLPPEVVVFHSYPWLRPERHERSGKVNLHEGEADFVVLHPRFGILVVEVKGGHVYYDQRTMRWERHGARHEMKDPFVQAAKNMHILEATAKERYFRNELPFVRGYCAVFPDCEWTGTAPPGAVNANLFAASDLSKLGTRLEALFRAFDRRKDHTPLPTSVLDGLMKALTSEFKLTPALWREIEQQERILFRFTEDQLLLLTFLNQHRRAAVEGVAGSGKTQLALAKARQFADEGKRVLLLCYNRMLADWLAEQVIEQKDQITAINYHRMALEWCTRAKVAFPAASQDEAFWSTSAARLFENAIERLDKDRFDAVVVDEGQDFHESWWDSVEWLNRDLSDGPLYVFYDPAQQLQHQTHQHLPKLGTPFHLPTNCRNTKQISDFCAKAIGRAIPVKPGQPEGRSPTIRIAVDEKAQKAQVAACLDEWLSGPSGLSCKQVAILSALPLLRSSLRHTASIGRWRLTEDLEEWRAGKAVLHTTLRRFKGLEADAVVVHDIPKLGAPTIEDQFSRAHLYVASSRAKHLLCLVSYEH</sequence>
<accession>A0A512M8P0</accession>
<feature type="domain" description="UvrD-like helicase C-terminal" evidence="3">
    <location>
        <begin position="504"/>
        <end position="553"/>
    </location>
</feature>
<dbReference type="InterPro" id="IPR006935">
    <property type="entry name" value="Helicase/UvrB_N"/>
</dbReference>
<evidence type="ECO:0000259" key="1">
    <source>
        <dbReference type="Pfam" id="PF04851"/>
    </source>
</evidence>
<feature type="domain" description="Helicase/UvrB N-terminal" evidence="1">
    <location>
        <begin position="224"/>
        <end position="346"/>
    </location>
</feature>
<dbReference type="RefSeq" id="WP_146850693.1">
    <property type="nucleotide sequence ID" value="NZ_BKAG01000014.1"/>
</dbReference>
<dbReference type="InterPro" id="IPR011528">
    <property type="entry name" value="NERD"/>
</dbReference>
<dbReference type="GO" id="GO:0000725">
    <property type="term" value="P:recombinational repair"/>
    <property type="evidence" value="ECO:0007669"/>
    <property type="project" value="TreeGrafter"/>
</dbReference>
<dbReference type="OrthoDB" id="9787585at2"/>
<dbReference type="PANTHER" id="PTHR11070:SF45">
    <property type="entry name" value="DNA 3'-5' HELICASE"/>
    <property type="match status" value="1"/>
</dbReference>
<dbReference type="Pfam" id="PF04851">
    <property type="entry name" value="ResIII"/>
    <property type="match status" value="1"/>
</dbReference>
<gene>
    <name evidence="4" type="ORF">BGE01nite_24050</name>
</gene>
<dbReference type="InterPro" id="IPR027785">
    <property type="entry name" value="UvrD-like_helicase_C"/>
</dbReference>
<dbReference type="GO" id="GO:0003677">
    <property type="term" value="F:DNA binding"/>
    <property type="evidence" value="ECO:0007669"/>
    <property type="project" value="InterPro"/>
</dbReference>
<dbReference type="AlphaFoldDB" id="A0A512M8P0"/>
<dbReference type="GO" id="GO:0005524">
    <property type="term" value="F:ATP binding"/>
    <property type="evidence" value="ECO:0007669"/>
    <property type="project" value="InterPro"/>
</dbReference>
<organism evidence="4 5">
    <name type="scientific">Brevifollis gellanilyticus</name>
    <dbReference type="NCBI Taxonomy" id="748831"/>
    <lineage>
        <taxon>Bacteria</taxon>
        <taxon>Pseudomonadati</taxon>
        <taxon>Verrucomicrobiota</taxon>
        <taxon>Verrucomicrobiia</taxon>
        <taxon>Verrucomicrobiales</taxon>
        <taxon>Verrucomicrobiaceae</taxon>
    </lineage>
</organism>
<dbReference type="GO" id="GO:0016787">
    <property type="term" value="F:hydrolase activity"/>
    <property type="evidence" value="ECO:0007669"/>
    <property type="project" value="InterPro"/>
</dbReference>
<dbReference type="InterPro" id="IPR027417">
    <property type="entry name" value="P-loop_NTPase"/>
</dbReference>
<evidence type="ECO:0000259" key="3">
    <source>
        <dbReference type="Pfam" id="PF13538"/>
    </source>
</evidence>
<dbReference type="EMBL" id="BKAG01000014">
    <property type="protein sequence ID" value="GEP43114.1"/>
    <property type="molecule type" value="Genomic_DNA"/>
</dbReference>
<feature type="domain" description="NERD" evidence="2">
    <location>
        <begin position="16"/>
        <end position="119"/>
    </location>
</feature>
<dbReference type="GO" id="GO:0043138">
    <property type="term" value="F:3'-5' DNA helicase activity"/>
    <property type="evidence" value="ECO:0007669"/>
    <property type="project" value="TreeGrafter"/>
</dbReference>
<dbReference type="Proteomes" id="UP000321577">
    <property type="component" value="Unassembled WGS sequence"/>
</dbReference>
<proteinExistence type="predicted"/>
<dbReference type="GO" id="GO:0005829">
    <property type="term" value="C:cytosol"/>
    <property type="evidence" value="ECO:0007669"/>
    <property type="project" value="TreeGrafter"/>
</dbReference>